<sequence length="228" mass="25964">MASESVTKHALETQLYRAVQAIEDTVDEEIAKIEKMDEDDLEKIRRKRLEEMKEKAQKKEAWIAAGHGVYSELPSEREFFTACANSPALVCHFYRSSTFRCGIVDKHLTLLAPRRVECRFVKINAEKSPFLTAKLGVRVLPTIVIVKNEKVCDMIIGFDDLGGHDDFSTEMLDWRLGVAGVVDYQGDLNSPPDFQKKNQKQNNPFGRRPKKTIRGRENDSDDTDEGDE</sequence>
<dbReference type="Proteomes" id="UP000275846">
    <property type="component" value="Unassembled WGS sequence"/>
</dbReference>
<dbReference type="CDD" id="cd02989">
    <property type="entry name" value="Phd_like_TxnDC9"/>
    <property type="match status" value="1"/>
</dbReference>
<evidence type="ECO:0000313" key="7">
    <source>
        <dbReference type="Proteomes" id="UP000275846"/>
    </source>
</evidence>
<dbReference type="SUPFAM" id="SSF52833">
    <property type="entry name" value="Thioredoxin-like"/>
    <property type="match status" value="1"/>
</dbReference>
<evidence type="ECO:0000313" key="8">
    <source>
        <dbReference type="WBParaSite" id="SSLN_0001490601-mRNA-1"/>
    </source>
</evidence>
<dbReference type="STRING" id="70667.A0A0X3P6R3"/>
<evidence type="ECO:0000256" key="3">
    <source>
        <dbReference type="SAM" id="MobiDB-lite"/>
    </source>
</evidence>
<evidence type="ECO:0000313" key="5">
    <source>
        <dbReference type="EMBL" id="JAP47644.1"/>
    </source>
</evidence>
<feature type="compositionally biased region" description="Acidic residues" evidence="3">
    <location>
        <begin position="219"/>
        <end position="228"/>
    </location>
</feature>
<dbReference type="Gene3D" id="3.40.30.10">
    <property type="entry name" value="Glutaredoxin"/>
    <property type="match status" value="1"/>
</dbReference>
<feature type="domain" description="Phosducin" evidence="4">
    <location>
        <begin position="29"/>
        <end position="168"/>
    </location>
</feature>
<proteinExistence type="inferred from homology"/>
<dbReference type="WBParaSite" id="SSLN_0001490601-mRNA-1">
    <property type="protein sequence ID" value="SSLN_0001490601-mRNA-1"/>
    <property type="gene ID" value="SSLN_0001490601"/>
</dbReference>
<dbReference type="AlphaFoldDB" id="A0A0X3P6R3"/>
<name>A0A0X3P6R3_SCHSO</name>
<keyword evidence="2" id="KW-0175">Coiled coil</keyword>
<feature type="coiled-coil region" evidence="2">
    <location>
        <begin position="19"/>
        <end position="61"/>
    </location>
</feature>
<dbReference type="EMBL" id="UYSU01038897">
    <property type="protein sequence ID" value="VDM00750.1"/>
    <property type="molecule type" value="Genomic_DNA"/>
</dbReference>
<dbReference type="InterPro" id="IPR036249">
    <property type="entry name" value="Thioredoxin-like_sf"/>
</dbReference>
<evidence type="ECO:0000256" key="1">
    <source>
        <dbReference type="ARBA" id="ARBA00009686"/>
    </source>
</evidence>
<gene>
    <name evidence="5" type="primary">TXND9</name>
    <name evidence="6" type="ORF">SSLN_LOCUS14364</name>
    <name evidence="5" type="ORF">TR93367</name>
</gene>
<feature type="region of interest" description="Disordered" evidence="3">
    <location>
        <begin position="188"/>
        <end position="228"/>
    </location>
</feature>
<evidence type="ECO:0000259" key="4">
    <source>
        <dbReference type="Pfam" id="PF02114"/>
    </source>
</evidence>
<keyword evidence="7" id="KW-1185">Reference proteome</keyword>
<dbReference type="EMBL" id="GEEE01010870">
    <property type="protein sequence ID" value="JAP52355.1"/>
    <property type="molecule type" value="Transcribed_RNA"/>
</dbReference>
<reference evidence="6 7" key="3">
    <citation type="submission" date="2018-11" db="EMBL/GenBank/DDBJ databases">
        <authorList>
            <consortium name="Pathogen Informatics"/>
        </authorList>
    </citation>
    <scope>NUCLEOTIDE SEQUENCE [LARGE SCALE GENOMIC DNA]</scope>
    <source>
        <strain evidence="6 7">NST_G2</strain>
    </source>
</reference>
<reference evidence="5" key="1">
    <citation type="submission" date="2016-01" db="EMBL/GenBank/DDBJ databases">
        <title>Reference transcriptome for the parasite Schistocephalus solidus: insights into the molecular evolution of parasitism.</title>
        <authorList>
            <person name="Hebert F.O."/>
            <person name="Grambauer S."/>
            <person name="Barber I."/>
            <person name="Landry C.R."/>
            <person name="Aubin-Horth N."/>
        </authorList>
    </citation>
    <scope>NUCLEOTIDE SEQUENCE</scope>
</reference>
<dbReference type="OrthoDB" id="10257948at2759"/>
<reference evidence="8" key="2">
    <citation type="submission" date="2016-06" db="UniProtKB">
        <authorList>
            <consortium name="WormBaseParasite"/>
        </authorList>
    </citation>
    <scope>IDENTIFICATION</scope>
</reference>
<protein>
    <submittedName>
        <fullName evidence="5 8">Thioredoxin domain-containing protein 9</fullName>
    </submittedName>
</protein>
<accession>A0A0X3P6R3</accession>
<evidence type="ECO:0000256" key="2">
    <source>
        <dbReference type="SAM" id="Coils"/>
    </source>
</evidence>
<evidence type="ECO:0000313" key="6">
    <source>
        <dbReference type="EMBL" id="VDM00750.1"/>
    </source>
</evidence>
<organism evidence="5">
    <name type="scientific">Schistocephalus solidus</name>
    <name type="common">Tapeworm</name>
    <dbReference type="NCBI Taxonomy" id="70667"/>
    <lineage>
        <taxon>Eukaryota</taxon>
        <taxon>Metazoa</taxon>
        <taxon>Spiralia</taxon>
        <taxon>Lophotrochozoa</taxon>
        <taxon>Platyhelminthes</taxon>
        <taxon>Cestoda</taxon>
        <taxon>Eucestoda</taxon>
        <taxon>Diphyllobothriidea</taxon>
        <taxon>Diphyllobothriidae</taxon>
        <taxon>Schistocephalus</taxon>
    </lineage>
</organism>
<dbReference type="Pfam" id="PF02114">
    <property type="entry name" value="Phosducin"/>
    <property type="match status" value="1"/>
</dbReference>
<dbReference type="EMBL" id="GEEE01015581">
    <property type="protein sequence ID" value="JAP47644.1"/>
    <property type="molecule type" value="Transcribed_RNA"/>
</dbReference>
<dbReference type="PANTHER" id="PTHR21148">
    <property type="entry name" value="THIOREDOXIN DOMAIN-CONTAINING PROTEIN 9"/>
    <property type="match status" value="1"/>
</dbReference>
<dbReference type="InterPro" id="IPR024253">
    <property type="entry name" value="Phosducin_thioredoxin-like_dom"/>
</dbReference>
<comment type="similarity">
    <text evidence="1">Belongs to the phosducin family.</text>
</comment>